<comment type="similarity">
    <text evidence="1">Belongs to the adrenodoxin/putidaredoxin family.</text>
</comment>
<dbReference type="PANTHER" id="PTHR23426:SF65">
    <property type="entry name" value="FERREDOXIN-2, MITOCHONDRIAL"/>
    <property type="match status" value="1"/>
</dbReference>
<dbReference type="InterPro" id="IPR012675">
    <property type="entry name" value="Beta-grasp_dom_sf"/>
</dbReference>
<evidence type="ECO:0000256" key="3">
    <source>
        <dbReference type="ARBA" id="ARBA00022723"/>
    </source>
</evidence>
<dbReference type="RefSeq" id="WP_307395399.1">
    <property type="nucleotide sequence ID" value="NZ_BAAADK010000003.1"/>
</dbReference>
<dbReference type="Pfam" id="PF00111">
    <property type="entry name" value="Fer2"/>
    <property type="match status" value="1"/>
</dbReference>
<evidence type="ECO:0000256" key="4">
    <source>
        <dbReference type="ARBA" id="ARBA00023004"/>
    </source>
</evidence>
<evidence type="ECO:0000313" key="8">
    <source>
        <dbReference type="EMBL" id="MDQ0166862.1"/>
    </source>
</evidence>
<dbReference type="PANTHER" id="PTHR23426">
    <property type="entry name" value="FERREDOXIN/ADRENODOXIN"/>
    <property type="match status" value="1"/>
</dbReference>
<feature type="domain" description="2Fe-2S ferredoxin-type" evidence="7">
    <location>
        <begin position="2"/>
        <end position="98"/>
    </location>
</feature>
<comment type="cofactor">
    <cofactor evidence="6">
        <name>[2Fe-2S] cluster</name>
        <dbReference type="ChEBI" id="CHEBI:190135"/>
    </cofactor>
</comment>
<comment type="caution">
    <text evidence="8">The sequence shown here is derived from an EMBL/GenBank/DDBJ whole genome shotgun (WGS) entry which is preliminary data.</text>
</comment>
<accession>A0ABT9W1C5</accession>
<evidence type="ECO:0000313" key="9">
    <source>
        <dbReference type="Proteomes" id="UP001235840"/>
    </source>
</evidence>
<dbReference type="Gene3D" id="3.10.20.30">
    <property type="match status" value="1"/>
</dbReference>
<dbReference type="InterPro" id="IPR001055">
    <property type="entry name" value="Adrenodoxin-like"/>
</dbReference>
<dbReference type="InterPro" id="IPR036010">
    <property type="entry name" value="2Fe-2S_ferredoxin-like_sf"/>
</dbReference>
<evidence type="ECO:0000256" key="6">
    <source>
        <dbReference type="ARBA" id="ARBA00034078"/>
    </source>
</evidence>
<sequence>MAKITFTSDNKQIQCKQSETILQVAIRESLEVRHKCGGKGSCTTCKIKVIGQSQGKVSSPTQIEHKLLGEIQLENGYRLACQTKALEGDIYIERIEDPLKALIRRQLEANKNENKNEI</sequence>
<keyword evidence="2" id="KW-0001">2Fe-2S</keyword>
<keyword evidence="5" id="KW-0411">Iron-sulfur</keyword>
<protein>
    <submittedName>
        <fullName evidence="8">2Fe-2S ferredoxin</fullName>
    </submittedName>
</protein>
<dbReference type="CDD" id="cd00207">
    <property type="entry name" value="fer2"/>
    <property type="match status" value="1"/>
</dbReference>
<keyword evidence="4" id="KW-0408">Iron</keyword>
<evidence type="ECO:0000256" key="1">
    <source>
        <dbReference type="ARBA" id="ARBA00010914"/>
    </source>
</evidence>
<dbReference type="SUPFAM" id="SSF54292">
    <property type="entry name" value="2Fe-2S ferredoxin-like"/>
    <property type="match status" value="1"/>
</dbReference>
<organism evidence="8 9">
    <name type="scientific">Caldalkalibacillus horti</name>
    <dbReference type="NCBI Taxonomy" id="77523"/>
    <lineage>
        <taxon>Bacteria</taxon>
        <taxon>Bacillati</taxon>
        <taxon>Bacillota</taxon>
        <taxon>Bacilli</taxon>
        <taxon>Bacillales</taxon>
        <taxon>Bacillaceae</taxon>
        <taxon>Caldalkalibacillus</taxon>
    </lineage>
</organism>
<evidence type="ECO:0000256" key="5">
    <source>
        <dbReference type="ARBA" id="ARBA00023014"/>
    </source>
</evidence>
<name>A0ABT9W1C5_9BACI</name>
<dbReference type="Proteomes" id="UP001235840">
    <property type="component" value="Unassembled WGS sequence"/>
</dbReference>
<reference evidence="8 9" key="1">
    <citation type="submission" date="2023-07" db="EMBL/GenBank/DDBJ databases">
        <title>Genomic Encyclopedia of Type Strains, Phase IV (KMG-IV): sequencing the most valuable type-strain genomes for metagenomic binning, comparative biology and taxonomic classification.</title>
        <authorList>
            <person name="Goeker M."/>
        </authorList>
    </citation>
    <scope>NUCLEOTIDE SEQUENCE [LARGE SCALE GENOMIC DNA]</scope>
    <source>
        <strain evidence="8 9">DSM 12751</strain>
    </source>
</reference>
<evidence type="ECO:0000256" key="2">
    <source>
        <dbReference type="ARBA" id="ARBA00022714"/>
    </source>
</evidence>
<dbReference type="InterPro" id="IPR001041">
    <property type="entry name" value="2Fe-2S_ferredoxin-type"/>
</dbReference>
<proteinExistence type="inferred from homology"/>
<gene>
    <name evidence="8" type="ORF">J2S11_002778</name>
</gene>
<dbReference type="PROSITE" id="PS51085">
    <property type="entry name" value="2FE2S_FER_2"/>
    <property type="match status" value="1"/>
</dbReference>
<dbReference type="EMBL" id="JAUSTY010000011">
    <property type="protein sequence ID" value="MDQ0166862.1"/>
    <property type="molecule type" value="Genomic_DNA"/>
</dbReference>
<keyword evidence="3" id="KW-0479">Metal-binding</keyword>
<evidence type="ECO:0000259" key="7">
    <source>
        <dbReference type="PROSITE" id="PS51085"/>
    </source>
</evidence>
<keyword evidence="9" id="KW-1185">Reference proteome</keyword>